<reference evidence="3 4" key="1">
    <citation type="submission" date="2019-08" db="EMBL/GenBank/DDBJ databases">
        <title>Seonamhaeicola sediminis sp. nov., isolated from marine sediment.</title>
        <authorList>
            <person name="Cao W.R."/>
        </authorList>
    </citation>
    <scope>NUCLEOTIDE SEQUENCE [LARGE SCALE GENOMIC DNA]</scope>
    <source>
        <strain evidence="3 4">B011</strain>
    </source>
</reference>
<accession>A0A5D0HUM6</accession>
<dbReference type="CDD" id="cd00093">
    <property type="entry name" value="HTH_XRE"/>
    <property type="match status" value="1"/>
</dbReference>
<dbReference type="GO" id="GO:0003677">
    <property type="term" value="F:DNA binding"/>
    <property type="evidence" value="ECO:0007669"/>
    <property type="project" value="UniProtKB-KW"/>
</dbReference>
<sequence>MHEFYCVEYLKNSEFLLEFGRNLKKIRKSKGFTQAELANDIGIEISQISRIERGIINTSISTSYEISKALKIDIGELFNFQQKS</sequence>
<dbReference type="Proteomes" id="UP000323930">
    <property type="component" value="Unassembled WGS sequence"/>
</dbReference>
<keyword evidence="1" id="KW-0238">DNA-binding</keyword>
<dbReference type="SMART" id="SM00530">
    <property type="entry name" value="HTH_XRE"/>
    <property type="match status" value="1"/>
</dbReference>
<dbReference type="AlphaFoldDB" id="A0A5D0HUM6"/>
<dbReference type="InterPro" id="IPR001387">
    <property type="entry name" value="Cro/C1-type_HTH"/>
</dbReference>
<dbReference type="Pfam" id="PF01381">
    <property type="entry name" value="HTH_3"/>
    <property type="match status" value="1"/>
</dbReference>
<feature type="domain" description="HTH cro/C1-type" evidence="2">
    <location>
        <begin position="23"/>
        <end position="77"/>
    </location>
</feature>
<proteinExistence type="predicted"/>
<dbReference type="PANTHER" id="PTHR46558">
    <property type="entry name" value="TRACRIPTIONAL REGULATORY PROTEIN-RELATED-RELATED"/>
    <property type="match status" value="1"/>
</dbReference>
<comment type="caution">
    <text evidence="3">The sequence shown here is derived from an EMBL/GenBank/DDBJ whole genome shotgun (WGS) entry which is preliminary data.</text>
</comment>
<dbReference type="PANTHER" id="PTHR46558:SF11">
    <property type="entry name" value="HTH-TYPE TRANSCRIPTIONAL REGULATOR XRE"/>
    <property type="match status" value="1"/>
</dbReference>
<organism evidence="3 4">
    <name type="scientific">Seonamhaeicola marinus</name>
    <dbReference type="NCBI Taxonomy" id="1912246"/>
    <lineage>
        <taxon>Bacteria</taxon>
        <taxon>Pseudomonadati</taxon>
        <taxon>Bacteroidota</taxon>
        <taxon>Flavobacteriia</taxon>
        <taxon>Flavobacteriales</taxon>
        <taxon>Flavobacteriaceae</taxon>
    </lineage>
</organism>
<evidence type="ECO:0000313" key="3">
    <source>
        <dbReference type="EMBL" id="TYA75035.1"/>
    </source>
</evidence>
<evidence type="ECO:0000259" key="2">
    <source>
        <dbReference type="PROSITE" id="PS50943"/>
    </source>
</evidence>
<dbReference type="InterPro" id="IPR010982">
    <property type="entry name" value="Lambda_DNA-bd_dom_sf"/>
</dbReference>
<keyword evidence="4" id="KW-1185">Reference proteome</keyword>
<dbReference type="EMBL" id="VSDQ01000679">
    <property type="protein sequence ID" value="TYA75035.1"/>
    <property type="molecule type" value="Genomic_DNA"/>
</dbReference>
<dbReference type="Gene3D" id="1.10.260.40">
    <property type="entry name" value="lambda repressor-like DNA-binding domains"/>
    <property type="match status" value="1"/>
</dbReference>
<name>A0A5D0HUM6_9FLAO</name>
<dbReference type="OrthoDB" id="680346at2"/>
<dbReference type="SUPFAM" id="SSF47413">
    <property type="entry name" value="lambda repressor-like DNA-binding domains"/>
    <property type="match status" value="1"/>
</dbReference>
<protein>
    <submittedName>
        <fullName evidence="3">Helix-turn-helix transcriptional regulator</fullName>
    </submittedName>
</protein>
<evidence type="ECO:0000313" key="4">
    <source>
        <dbReference type="Proteomes" id="UP000323930"/>
    </source>
</evidence>
<gene>
    <name evidence="3" type="ORF">FUA24_12935</name>
</gene>
<dbReference type="PROSITE" id="PS50943">
    <property type="entry name" value="HTH_CROC1"/>
    <property type="match status" value="1"/>
</dbReference>
<evidence type="ECO:0000256" key="1">
    <source>
        <dbReference type="ARBA" id="ARBA00023125"/>
    </source>
</evidence>